<dbReference type="OrthoDB" id="9811314at2"/>
<name>A0A1M7ZDI2_9HYPH</name>
<reference evidence="3 4" key="1">
    <citation type="submission" date="2016-12" db="EMBL/GenBank/DDBJ databases">
        <authorList>
            <person name="Song W.-J."/>
            <person name="Kurnit D.M."/>
        </authorList>
    </citation>
    <scope>NUCLEOTIDE SEQUENCE [LARGE SCALE GENOMIC DNA]</scope>
    <source>
        <strain evidence="3 4">DSM 19599</strain>
    </source>
</reference>
<accession>A0A1M7ZDI2</accession>
<dbReference type="GO" id="GO:0008233">
    <property type="term" value="F:peptidase activity"/>
    <property type="evidence" value="ECO:0007669"/>
    <property type="project" value="UniProtKB-KW"/>
</dbReference>
<dbReference type="GO" id="GO:0046872">
    <property type="term" value="F:metal ion binding"/>
    <property type="evidence" value="ECO:0007669"/>
    <property type="project" value="InterPro"/>
</dbReference>
<dbReference type="InterPro" id="IPR011249">
    <property type="entry name" value="Metalloenz_LuxS/M16"/>
</dbReference>
<dbReference type="SUPFAM" id="SSF63411">
    <property type="entry name" value="LuxS/MPP-like metallohydrolase"/>
    <property type="match status" value="2"/>
</dbReference>
<dbReference type="PANTHER" id="PTHR11851:SF224">
    <property type="entry name" value="PROCESSING PROTEASE"/>
    <property type="match status" value="1"/>
</dbReference>
<dbReference type="RefSeq" id="WP_084564131.1">
    <property type="nucleotide sequence ID" value="NZ_FRXO01000002.1"/>
</dbReference>
<evidence type="ECO:0000259" key="2">
    <source>
        <dbReference type="Pfam" id="PF05193"/>
    </source>
</evidence>
<feature type="domain" description="Peptidase M16 N-terminal" evidence="1">
    <location>
        <begin position="80"/>
        <end position="205"/>
    </location>
</feature>
<organism evidence="3 4">
    <name type="scientific">Pseudoxanthobacter soli DSM 19599</name>
    <dbReference type="NCBI Taxonomy" id="1123029"/>
    <lineage>
        <taxon>Bacteria</taxon>
        <taxon>Pseudomonadati</taxon>
        <taxon>Pseudomonadota</taxon>
        <taxon>Alphaproteobacteria</taxon>
        <taxon>Hyphomicrobiales</taxon>
        <taxon>Segnochrobactraceae</taxon>
        <taxon>Pseudoxanthobacter</taxon>
    </lineage>
</organism>
<dbReference type="Pfam" id="PF05193">
    <property type="entry name" value="Peptidase_M16_C"/>
    <property type="match status" value="1"/>
</dbReference>
<dbReference type="InterPro" id="IPR011765">
    <property type="entry name" value="Pept_M16_N"/>
</dbReference>
<dbReference type="STRING" id="1123029.SAMN02745172_01219"/>
<dbReference type="GO" id="GO:0006508">
    <property type="term" value="P:proteolysis"/>
    <property type="evidence" value="ECO:0007669"/>
    <property type="project" value="UniProtKB-KW"/>
</dbReference>
<gene>
    <name evidence="3" type="ORF">SAMN02745172_01219</name>
</gene>
<dbReference type="PANTHER" id="PTHR11851">
    <property type="entry name" value="METALLOPROTEASE"/>
    <property type="match status" value="1"/>
</dbReference>
<dbReference type="AlphaFoldDB" id="A0A1M7ZDI2"/>
<sequence length="461" mass="49560">MSRFVNPLRLASGAVQVLETQFGKFTRTALVVAGFAAASLYAVPADAMKIEPVTSPGGIKAWLVQNDSVPLVTMNFAFRGAGSAQDPAGKEGLANLMSTMLDEGAGPLDSTLYQNELTTLGVRLGFSATRDNFVGRLTTLASERDQAFDLLRLALTEPRFDQEPIERMRAQIVAGIRASDEDPNDVAGRLWSAAAFPDHPYGRSADGTVETVSGLTAADLKAFRGRTFARDNLVVAVVGAIDAETLGKLLDKTFGALPEKADLTPVPNVVPKTDLERERAMPAAQTIIQFGGPGVLRSDPDFIPAYVMNHILGGGTFTSWLFEEVREKRGLTYGIETYLAAYDHAGMFLGGTATKPENAAEALKLIREQIRRMAETGPTEKELADAKRFITGSYPLRFDTSGGIAGQLLGIQLDNLGIDYIDKRNSLVEAVTLEDVRRAAKRILDAGAPTVVLTGDVRKPT</sequence>
<dbReference type="InterPro" id="IPR050361">
    <property type="entry name" value="MPP/UQCRC_Complex"/>
</dbReference>
<dbReference type="Gene3D" id="3.30.830.10">
    <property type="entry name" value="Metalloenzyme, LuxS/M16 peptidase-like"/>
    <property type="match status" value="2"/>
</dbReference>
<keyword evidence="3" id="KW-0645">Protease</keyword>
<dbReference type="Pfam" id="PF00675">
    <property type="entry name" value="Peptidase_M16"/>
    <property type="match status" value="1"/>
</dbReference>
<dbReference type="EMBL" id="FRXO01000002">
    <property type="protein sequence ID" value="SHO62948.1"/>
    <property type="molecule type" value="Genomic_DNA"/>
</dbReference>
<protein>
    <submittedName>
        <fullName evidence="3">Zinc protease</fullName>
    </submittedName>
</protein>
<dbReference type="InterPro" id="IPR007863">
    <property type="entry name" value="Peptidase_M16_C"/>
</dbReference>
<keyword evidence="4" id="KW-1185">Reference proteome</keyword>
<evidence type="ECO:0000313" key="3">
    <source>
        <dbReference type="EMBL" id="SHO62948.1"/>
    </source>
</evidence>
<evidence type="ECO:0000259" key="1">
    <source>
        <dbReference type="Pfam" id="PF00675"/>
    </source>
</evidence>
<evidence type="ECO:0000313" key="4">
    <source>
        <dbReference type="Proteomes" id="UP000186406"/>
    </source>
</evidence>
<keyword evidence="3" id="KW-0378">Hydrolase</keyword>
<proteinExistence type="predicted"/>
<dbReference type="Proteomes" id="UP000186406">
    <property type="component" value="Unassembled WGS sequence"/>
</dbReference>
<feature type="domain" description="Peptidase M16 C-terminal" evidence="2">
    <location>
        <begin position="215"/>
        <end position="388"/>
    </location>
</feature>